<comment type="similarity">
    <text evidence="2 5">Belongs to the Nudix hydrolase family.</text>
</comment>
<dbReference type="Pfam" id="PF00293">
    <property type="entry name" value="NUDIX"/>
    <property type="match status" value="1"/>
</dbReference>
<evidence type="ECO:0000256" key="4">
    <source>
        <dbReference type="ARBA" id="ARBA00022842"/>
    </source>
</evidence>
<dbReference type="KEGG" id="mcee:MCEL_12570"/>
<evidence type="ECO:0000313" key="7">
    <source>
        <dbReference type="EMBL" id="BBY42962.1"/>
    </source>
</evidence>
<dbReference type="Gene3D" id="3.90.79.10">
    <property type="entry name" value="Nucleoside Triphosphate Pyrophosphohydrolase"/>
    <property type="match status" value="1"/>
</dbReference>
<evidence type="ECO:0000256" key="5">
    <source>
        <dbReference type="RuleBase" id="RU003476"/>
    </source>
</evidence>
<dbReference type="InterPro" id="IPR000086">
    <property type="entry name" value="NUDIX_hydrolase_dom"/>
</dbReference>
<dbReference type="EMBL" id="AP022591">
    <property type="protein sequence ID" value="BBY42962.1"/>
    <property type="molecule type" value="Genomic_DNA"/>
</dbReference>
<keyword evidence="8" id="KW-1185">Reference proteome</keyword>
<dbReference type="PRINTS" id="PR00502">
    <property type="entry name" value="NUDIXFAMILY"/>
</dbReference>
<dbReference type="SUPFAM" id="SSF55811">
    <property type="entry name" value="Nudix"/>
    <property type="match status" value="1"/>
</dbReference>
<protein>
    <recommendedName>
        <fullName evidence="6">Nudix hydrolase domain-containing protein</fullName>
    </recommendedName>
</protein>
<evidence type="ECO:0000256" key="2">
    <source>
        <dbReference type="ARBA" id="ARBA00005582"/>
    </source>
</evidence>
<evidence type="ECO:0000259" key="6">
    <source>
        <dbReference type="PROSITE" id="PS51462"/>
    </source>
</evidence>
<name>A0A7I7REH2_MYCCF</name>
<keyword evidence="4" id="KW-0460">Magnesium</keyword>
<gene>
    <name evidence="7" type="ORF">MCEL_12570</name>
</gene>
<evidence type="ECO:0000313" key="8">
    <source>
        <dbReference type="Proteomes" id="UP000466431"/>
    </source>
</evidence>
<dbReference type="Proteomes" id="UP000466431">
    <property type="component" value="Chromosome"/>
</dbReference>
<evidence type="ECO:0000256" key="1">
    <source>
        <dbReference type="ARBA" id="ARBA00001946"/>
    </source>
</evidence>
<dbReference type="PROSITE" id="PS00893">
    <property type="entry name" value="NUDIX_BOX"/>
    <property type="match status" value="1"/>
</dbReference>
<keyword evidence="3 5" id="KW-0378">Hydrolase</keyword>
<dbReference type="InterPro" id="IPR015797">
    <property type="entry name" value="NUDIX_hydrolase-like_dom_sf"/>
</dbReference>
<dbReference type="CDD" id="cd04685">
    <property type="entry name" value="NUDIX_Hydrolase"/>
    <property type="match status" value="1"/>
</dbReference>
<reference evidence="7 8" key="1">
    <citation type="journal article" date="2019" name="Emerg. Microbes Infect.">
        <title>Comprehensive subspecies identification of 175 nontuberculous mycobacteria species based on 7547 genomic profiles.</title>
        <authorList>
            <person name="Matsumoto Y."/>
            <person name="Kinjo T."/>
            <person name="Motooka D."/>
            <person name="Nabeya D."/>
            <person name="Jung N."/>
            <person name="Uechi K."/>
            <person name="Horii T."/>
            <person name="Iida T."/>
            <person name="Fujita J."/>
            <person name="Nakamura S."/>
        </authorList>
    </citation>
    <scope>NUCLEOTIDE SEQUENCE [LARGE SCALE GENOMIC DNA]</scope>
    <source>
        <strain evidence="7 8">JCM 18439</strain>
    </source>
</reference>
<sequence length="168" mass="18527">MSWRTSARVVLLDEAGAVLLLRGSDPSMVDAPRWWFTVGGAVEPGESLADAAAREIAEETGLQVPAADLVGPLWRRQAVFEFDGAVIRSEELFFVHRTTRFEPSTGGHTALERRTIHGHRWCDETMIQELVANGETVYPLQLGELLKEASAFADARGSGPRQQLQSIR</sequence>
<dbReference type="GO" id="GO:0016787">
    <property type="term" value="F:hydrolase activity"/>
    <property type="evidence" value="ECO:0007669"/>
    <property type="project" value="UniProtKB-KW"/>
</dbReference>
<feature type="domain" description="Nudix hydrolase" evidence="6">
    <location>
        <begin position="2"/>
        <end position="144"/>
    </location>
</feature>
<comment type="cofactor">
    <cofactor evidence="1">
        <name>Mg(2+)</name>
        <dbReference type="ChEBI" id="CHEBI:18420"/>
    </cofactor>
</comment>
<organism evidence="7 8">
    <name type="scientific">Mycolicibacterium celeriflavum</name>
    <name type="common">Mycobacterium celeriflavum</name>
    <dbReference type="NCBI Taxonomy" id="1249101"/>
    <lineage>
        <taxon>Bacteria</taxon>
        <taxon>Bacillati</taxon>
        <taxon>Actinomycetota</taxon>
        <taxon>Actinomycetes</taxon>
        <taxon>Mycobacteriales</taxon>
        <taxon>Mycobacteriaceae</taxon>
        <taxon>Mycolicibacterium</taxon>
    </lineage>
</organism>
<dbReference type="PROSITE" id="PS51462">
    <property type="entry name" value="NUDIX"/>
    <property type="match status" value="1"/>
</dbReference>
<dbReference type="AlphaFoldDB" id="A0A7I7REH2"/>
<accession>A0A7I7REH2</accession>
<dbReference type="PANTHER" id="PTHR43046:SF12">
    <property type="entry name" value="GDP-MANNOSE MANNOSYL HYDROLASE"/>
    <property type="match status" value="1"/>
</dbReference>
<proteinExistence type="inferred from homology"/>
<dbReference type="InterPro" id="IPR020476">
    <property type="entry name" value="Nudix_hydrolase"/>
</dbReference>
<dbReference type="InterPro" id="IPR020084">
    <property type="entry name" value="NUDIX_hydrolase_CS"/>
</dbReference>
<dbReference type="PANTHER" id="PTHR43046">
    <property type="entry name" value="GDP-MANNOSE MANNOSYL HYDROLASE"/>
    <property type="match status" value="1"/>
</dbReference>
<evidence type="ECO:0000256" key="3">
    <source>
        <dbReference type="ARBA" id="ARBA00022801"/>
    </source>
</evidence>